<dbReference type="Pfam" id="PF13465">
    <property type="entry name" value="zf-H2C2_2"/>
    <property type="match status" value="1"/>
</dbReference>
<dbReference type="PROSITE" id="PS00028">
    <property type="entry name" value="ZINC_FINGER_C2H2_1"/>
    <property type="match status" value="5"/>
</dbReference>
<dbReference type="SMART" id="SM00355">
    <property type="entry name" value="ZnF_C2H2"/>
    <property type="match status" value="6"/>
</dbReference>
<evidence type="ECO:0000256" key="7">
    <source>
        <dbReference type="ARBA" id="ARBA00023015"/>
    </source>
</evidence>
<dbReference type="FunFam" id="3.30.160.60:FF:001016">
    <property type="entry name" value="zinc finger protein 850-like"/>
    <property type="match status" value="1"/>
</dbReference>
<name>A0A3Q4ATE6_MOLML</name>
<feature type="region of interest" description="Disordered" evidence="12">
    <location>
        <begin position="68"/>
        <end position="89"/>
    </location>
</feature>
<dbReference type="Pfam" id="PF12874">
    <property type="entry name" value="zf-met"/>
    <property type="match status" value="1"/>
</dbReference>
<evidence type="ECO:0000256" key="9">
    <source>
        <dbReference type="ARBA" id="ARBA00023163"/>
    </source>
</evidence>
<dbReference type="AlphaFoldDB" id="A0A3Q4ATE6"/>
<keyword evidence="9" id="KW-0804">Transcription</keyword>
<keyword evidence="7" id="KW-0805">Transcription regulation</keyword>
<protein>
    <recommendedName>
        <fullName evidence="13">C2H2-type domain-containing protein</fullName>
    </recommendedName>
</protein>
<evidence type="ECO:0000259" key="13">
    <source>
        <dbReference type="PROSITE" id="PS50157"/>
    </source>
</evidence>
<sequence length="317" mass="36164">MKFSSWCHFVGDNIGYRLLKFGLSRPKVKVTGSFMSFLCYVSLQSSHSNMSVRRRRFLLKQEADTFMLTPDNEENEHSEDQNLDWNPDETLDDSSVNTPVIISVVSEPTVSVHNPHCNTHTGITSITCDTCGRDFKCKSHFKKHLRSHTGEKPYSCSFCEKKFSQRSSLNIHLRIHTGEKPFICDTCGKDFSNAHLQRHLRSHTGEKPYSCSFCGKSFSQRSTVTAHCRIHTGEKPYICKTCGKGFLKCSYLTVHMRRVHTGEKPHLCKTCGKGFAVRSDMTIHMRMHTGEKPFTCATLLYDMFLSDYKGVSETFVL</sequence>
<reference evidence="14" key="1">
    <citation type="submission" date="2025-08" db="UniProtKB">
        <authorList>
            <consortium name="Ensembl"/>
        </authorList>
    </citation>
    <scope>IDENTIFICATION</scope>
</reference>
<dbReference type="GO" id="GO:0005634">
    <property type="term" value="C:nucleus"/>
    <property type="evidence" value="ECO:0007669"/>
    <property type="project" value="UniProtKB-SubCell"/>
</dbReference>
<evidence type="ECO:0000256" key="2">
    <source>
        <dbReference type="ARBA" id="ARBA00006991"/>
    </source>
</evidence>
<keyword evidence="10" id="KW-0539">Nucleus</keyword>
<reference evidence="14" key="2">
    <citation type="submission" date="2025-09" db="UniProtKB">
        <authorList>
            <consortium name="Ensembl"/>
        </authorList>
    </citation>
    <scope>IDENTIFICATION</scope>
</reference>
<dbReference type="SUPFAM" id="SSF57667">
    <property type="entry name" value="beta-beta-alpha zinc fingers"/>
    <property type="match status" value="3"/>
</dbReference>
<proteinExistence type="inferred from homology"/>
<feature type="domain" description="C2H2-type" evidence="13">
    <location>
        <begin position="154"/>
        <end position="181"/>
    </location>
</feature>
<comment type="similarity">
    <text evidence="2">Belongs to the krueppel C2H2-type zinc-finger protein family.</text>
</comment>
<dbReference type="FunFam" id="3.30.160.60:FF:002343">
    <property type="entry name" value="Zinc finger protein 33A"/>
    <property type="match status" value="2"/>
</dbReference>
<evidence type="ECO:0000256" key="1">
    <source>
        <dbReference type="ARBA" id="ARBA00004123"/>
    </source>
</evidence>
<dbReference type="Ensembl" id="ENSMMOT00000008042.1">
    <property type="protein sequence ID" value="ENSMMOP00000007895.1"/>
    <property type="gene ID" value="ENSMMOG00000006137.1"/>
</dbReference>
<evidence type="ECO:0000256" key="3">
    <source>
        <dbReference type="ARBA" id="ARBA00022723"/>
    </source>
</evidence>
<keyword evidence="3" id="KW-0479">Metal-binding</keyword>
<dbReference type="InterPro" id="IPR013087">
    <property type="entry name" value="Znf_C2H2_type"/>
</dbReference>
<feature type="domain" description="C2H2-type" evidence="13">
    <location>
        <begin position="209"/>
        <end position="236"/>
    </location>
</feature>
<dbReference type="FunFam" id="3.30.160.60:FF:000663">
    <property type="entry name" value="Zinc finger protein 45"/>
    <property type="match status" value="1"/>
</dbReference>
<feature type="domain" description="C2H2-type" evidence="13">
    <location>
        <begin position="126"/>
        <end position="153"/>
    </location>
</feature>
<evidence type="ECO:0000256" key="5">
    <source>
        <dbReference type="ARBA" id="ARBA00022771"/>
    </source>
</evidence>
<evidence type="ECO:0000313" key="14">
    <source>
        <dbReference type="Ensembl" id="ENSMMOP00000007895.1"/>
    </source>
</evidence>
<dbReference type="GO" id="GO:0001228">
    <property type="term" value="F:DNA-binding transcription activator activity, RNA polymerase II-specific"/>
    <property type="evidence" value="ECO:0007669"/>
    <property type="project" value="TreeGrafter"/>
</dbReference>
<evidence type="ECO:0000256" key="12">
    <source>
        <dbReference type="SAM" id="MobiDB-lite"/>
    </source>
</evidence>
<dbReference type="PANTHER" id="PTHR24393:SF151">
    <property type="entry name" value="C2H2-TYPE DOMAIN-CONTAINING PROTEIN"/>
    <property type="match status" value="1"/>
</dbReference>
<evidence type="ECO:0000256" key="8">
    <source>
        <dbReference type="ARBA" id="ARBA00023125"/>
    </source>
</evidence>
<comment type="subcellular location">
    <subcellularLocation>
        <location evidence="1">Nucleus</location>
    </subcellularLocation>
</comment>
<evidence type="ECO:0000256" key="11">
    <source>
        <dbReference type="PROSITE-ProRule" id="PRU00042"/>
    </source>
</evidence>
<evidence type="ECO:0000256" key="10">
    <source>
        <dbReference type="ARBA" id="ARBA00023242"/>
    </source>
</evidence>
<evidence type="ECO:0000256" key="6">
    <source>
        <dbReference type="ARBA" id="ARBA00022833"/>
    </source>
</evidence>
<feature type="domain" description="C2H2-type" evidence="13">
    <location>
        <begin position="266"/>
        <end position="293"/>
    </location>
</feature>
<keyword evidence="15" id="KW-1185">Reference proteome</keyword>
<organism evidence="14 15">
    <name type="scientific">Mola mola</name>
    <name type="common">Ocean sunfish</name>
    <name type="synonym">Tetraodon mola</name>
    <dbReference type="NCBI Taxonomy" id="94237"/>
    <lineage>
        <taxon>Eukaryota</taxon>
        <taxon>Metazoa</taxon>
        <taxon>Chordata</taxon>
        <taxon>Craniata</taxon>
        <taxon>Vertebrata</taxon>
        <taxon>Euteleostomi</taxon>
        <taxon>Actinopterygii</taxon>
        <taxon>Neopterygii</taxon>
        <taxon>Teleostei</taxon>
        <taxon>Neoteleostei</taxon>
        <taxon>Acanthomorphata</taxon>
        <taxon>Eupercaria</taxon>
        <taxon>Tetraodontiformes</taxon>
        <taxon>Molidae</taxon>
        <taxon>Mola</taxon>
    </lineage>
</organism>
<keyword evidence="8" id="KW-0238">DNA-binding</keyword>
<dbReference type="GO" id="GO:0008270">
    <property type="term" value="F:zinc ion binding"/>
    <property type="evidence" value="ECO:0007669"/>
    <property type="project" value="UniProtKB-KW"/>
</dbReference>
<dbReference type="PROSITE" id="PS50157">
    <property type="entry name" value="ZINC_FINGER_C2H2_2"/>
    <property type="match status" value="6"/>
</dbReference>
<dbReference type="GO" id="GO:0000978">
    <property type="term" value="F:RNA polymerase II cis-regulatory region sequence-specific DNA binding"/>
    <property type="evidence" value="ECO:0007669"/>
    <property type="project" value="TreeGrafter"/>
</dbReference>
<dbReference type="Pfam" id="PF00096">
    <property type="entry name" value="zf-C2H2"/>
    <property type="match status" value="3"/>
</dbReference>
<evidence type="ECO:0000256" key="4">
    <source>
        <dbReference type="ARBA" id="ARBA00022737"/>
    </source>
</evidence>
<accession>A0A3Q4ATE6</accession>
<dbReference type="InterPro" id="IPR036236">
    <property type="entry name" value="Znf_C2H2_sf"/>
</dbReference>
<keyword evidence="4" id="KW-0677">Repeat</keyword>
<dbReference type="Proteomes" id="UP000261620">
    <property type="component" value="Unplaced"/>
</dbReference>
<keyword evidence="6" id="KW-0862">Zinc</keyword>
<keyword evidence="5 11" id="KW-0863">Zinc-finger</keyword>
<dbReference type="FunFam" id="3.30.160.60:FF:001370">
    <property type="entry name" value="Zinc finger protein"/>
    <property type="match status" value="1"/>
</dbReference>
<feature type="domain" description="C2H2-type" evidence="13">
    <location>
        <begin position="182"/>
        <end position="208"/>
    </location>
</feature>
<dbReference type="PANTHER" id="PTHR24393">
    <property type="entry name" value="ZINC FINGER PROTEIN"/>
    <property type="match status" value="1"/>
</dbReference>
<evidence type="ECO:0000313" key="15">
    <source>
        <dbReference type="Proteomes" id="UP000261620"/>
    </source>
</evidence>
<dbReference type="Gene3D" id="3.30.160.60">
    <property type="entry name" value="Classic Zinc Finger"/>
    <property type="match status" value="6"/>
</dbReference>
<feature type="domain" description="C2H2-type" evidence="13">
    <location>
        <begin position="237"/>
        <end position="265"/>
    </location>
</feature>